<dbReference type="Pfam" id="PF01112">
    <property type="entry name" value="Asparaginase_2"/>
    <property type="match status" value="1"/>
</dbReference>
<evidence type="ECO:0000256" key="3">
    <source>
        <dbReference type="ARBA" id="ARBA00022813"/>
    </source>
</evidence>
<dbReference type="InterPro" id="IPR029055">
    <property type="entry name" value="Ntn_hydrolases_N"/>
</dbReference>
<organism evidence="9 10">
    <name type="scientific">Edaphobacter dinghuensis</name>
    <dbReference type="NCBI Taxonomy" id="1560005"/>
    <lineage>
        <taxon>Bacteria</taxon>
        <taxon>Pseudomonadati</taxon>
        <taxon>Acidobacteriota</taxon>
        <taxon>Terriglobia</taxon>
        <taxon>Terriglobales</taxon>
        <taxon>Acidobacteriaceae</taxon>
        <taxon>Edaphobacter</taxon>
    </lineage>
</organism>
<evidence type="ECO:0000313" key="9">
    <source>
        <dbReference type="EMBL" id="GGG77269.1"/>
    </source>
</evidence>
<feature type="binding site" evidence="6">
    <location>
        <begin position="256"/>
        <end position="259"/>
    </location>
    <ligand>
        <name>substrate</name>
    </ligand>
</feature>
<dbReference type="CDD" id="cd04701">
    <property type="entry name" value="Asparaginase_2"/>
    <property type="match status" value="1"/>
</dbReference>
<evidence type="ECO:0000256" key="4">
    <source>
        <dbReference type="ARBA" id="ARBA00069124"/>
    </source>
</evidence>
<feature type="site" description="Cleavage; by autolysis" evidence="7">
    <location>
        <begin position="204"/>
        <end position="205"/>
    </location>
</feature>
<evidence type="ECO:0000313" key="10">
    <source>
        <dbReference type="Proteomes" id="UP000647241"/>
    </source>
</evidence>
<dbReference type="GO" id="GO:0016811">
    <property type="term" value="F:hydrolase activity, acting on carbon-nitrogen (but not peptide) bonds, in linear amides"/>
    <property type="evidence" value="ECO:0007669"/>
    <property type="project" value="UniProtKB-ARBA"/>
</dbReference>
<evidence type="ECO:0000256" key="6">
    <source>
        <dbReference type="PIRSR" id="PIRSR600246-2"/>
    </source>
</evidence>
<evidence type="ECO:0000256" key="7">
    <source>
        <dbReference type="PIRSR" id="PIRSR600246-3"/>
    </source>
</evidence>
<evidence type="ECO:0000256" key="8">
    <source>
        <dbReference type="SAM" id="MobiDB-lite"/>
    </source>
</evidence>
<keyword evidence="10" id="KW-1185">Reference proteome</keyword>
<evidence type="ECO:0000256" key="5">
    <source>
        <dbReference type="PIRSR" id="PIRSR600246-1"/>
    </source>
</evidence>
<dbReference type="AlphaFoldDB" id="A0A917HF77"/>
<dbReference type="RefSeq" id="WP_263369118.1">
    <property type="nucleotide sequence ID" value="NZ_JAGSYJ010000002.1"/>
</dbReference>
<evidence type="ECO:0000256" key="1">
    <source>
        <dbReference type="ARBA" id="ARBA00022670"/>
    </source>
</evidence>
<dbReference type="FunFam" id="3.60.20.30:FF:000001">
    <property type="entry name" value="Isoaspartyl peptidase/L-asparaginase"/>
    <property type="match status" value="1"/>
</dbReference>
<evidence type="ECO:0000256" key="2">
    <source>
        <dbReference type="ARBA" id="ARBA00022801"/>
    </source>
</evidence>
<keyword evidence="3" id="KW-0068">Autocatalytic cleavage</keyword>
<reference evidence="9" key="2">
    <citation type="submission" date="2020-09" db="EMBL/GenBank/DDBJ databases">
        <authorList>
            <person name="Sun Q."/>
            <person name="Zhou Y."/>
        </authorList>
    </citation>
    <scope>NUCLEOTIDE SEQUENCE</scope>
    <source>
        <strain evidence="9">CGMCC 1.12997</strain>
    </source>
</reference>
<reference evidence="9" key="1">
    <citation type="journal article" date="2014" name="Int. J. Syst. Evol. Microbiol.">
        <title>Complete genome sequence of Corynebacterium casei LMG S-19264T (=DSM 44701T), isolated from a smear-ripened cheese.</title>
        <authorList>
            <consortium name="US DOE Joint Genome Institute (JGI-PGF)"/>
            <person name="Walter F."/>
            <person name="Albersmeier A."/>
            <person name="Kalinowski J."/>
            <person name="Ruckert C."/>
        </authorList>
    </citation>
    <scope>NUCLEOTIDE SEQUENCE</scope>
    <source>
        <strain evidence="9">CGMCC 1.12997</strain>
    </source>
</reference>
<sequence length="337" mass="34782">MPLLLSSLVAQAQPWAIAIHGGAGESEWKNMDTATAAAYHASLAKALAAGSAVLARHGSALDAVEASVEVLEDDPLFNAGRGSAFAADGTNEMDAALMNGATLEAGSVASIHFTRHPIALARAVMEKTPYVMMVGTGADAFSRAQGLQQEPPAFFFTEMRWQEFADVMRASGRPVPPRPTGTPPGGSGHASLSNDPHIFSHRFGTVGAVARDAQGHLAAATSTGGMQGKLPGRVGDSPIIGAGTYASDHSCAVSGTGVGEYFIRLTLARQVCTLVEQGKTPQQAADHMIHTELPALKGGEGGVIVLGRTGAPVWSNNTVGIFHAQQVEGGAAEVWVK</sequence>
<keyword evidence="1" id="KW-0645">Protease</keyword>
<dbReference type="PANTHER" id="PTHR10188:SF6">
    <property type="entry name" value="N(4)-(BETA-N-ACETYLGLUCOSAMINYL)-L-ASPARAGINASE"/>
    <property type="match status" value="1"/>
</dbReference>
<dbReference type="EMBL" id="BMGT01000002">
    <property type="protein sequence ID" value="GGG77269.1"/>
    <property type="molecule type" value="Genomic_DNA"/>
</dbReference>
<dbReference type="GO" id="GO:0008233">
    <property type="term" value="F:peptidase activity"/>
    <property type="evidence" value="ECO:0007669"/>
    <property type="project" value="UniProtKB-KW"/>
</dbReference>
<dbReference type="Proteomes" id="UP000647241">
    <property type="component" value="Unassembled WGS sequence"/>
</dbReference>
<gene>
    <name evidence="9" type="ORF">GCM10011585_20440</name>
</gene>
<protein>
    <recommendedName>
        <fullName evidence="4">Isoaspartyl peptidase</fullName>
    </recommendedName>
</protein>
<comment type="caution">
    <text evidence="9">The sequence shown here is derived from an EMBL/GenBank/DDBJ whole genome shotgun (WGS) entry which is preliminary data.</text>
</comment>
<dbReference type="Gene3D" id="3.60.20.30">
    <property type="entry name" value="(Glycosyl)asparaginase"/>
    <property type="match status" value="1"/>
</dbReference>
<dbReference type="InterPro" id="IPR000246">
    <property type="entry name" value="Peptidase_T2"/>
</dbReference>
<dbReference type="GO" id="GO:0006508">
    <property type="term" value="P:proteolysis"/>
    <property type="evidence" value="ECO:0007669"/>
    <property type="project" value="UniProtKB-KW"/>
</dbReference>
<proteinExistence type="predicted"/>
<feature type="region of interest" description="Disordered" evidence="8">
    <location>
        <begin position="170"/>
        <end position="194"/>
    </location>
</feature>
<keyword evidence="2" id="KW-0378">Hydrolase</keyword>
<feature type="active site" description="Nucleophile" evidence="5">
    <location>
        <position position="205"/>
    </location>
</feature>
<dbReference type="SUPFAM" id="SSF56235">
    <property type="entry name" value="N-terminal nucleophile aminohydrolases (Ntn hydrolases)"/>
    <property type="match status" value="1"/>
</dbReference>
<dbReference type="PANTHER" id="PTHR10188">
    <property type="entry name" value="L-ASPARAGINASE"/>
    <property type="match status" value="1"/>
</dbReference>
<name>A0A917HF77_9BACT</name>
<accession>A0A917HF77</accession>
<feature type="binding site" evidence="6">
    <location>
        <begin position="233"/>
        <end position="236"/>
    </location>
    <ligand>
        <name>substrate</name>
    </ligand>
</feature>